<evidence type="ECO:0000259" key="1">
    <source>
        <dbReference type="PROSITE" id="PS00028"/>
    </source>
</evidence>
<dbReference type="InterPro" id="IPR003604">
    <property type="entry name" value="Matrin/U1-like-C_Znf_C2H2"/>
</dbReference>
<dbReference type="Proteomes" id="UP000678393">
    <property type="component" value="Unassembled WGS sequence"/>
</dbReference>
<dbReference type="InterPro" id="IPR036236">
    <property type="entry name" value="Znf_C2H2_sf"/>
</dbReference>
<proteinExistence type="predicted"/>
<organism evidence="2 3">
    <name type="scientific">Candidula unifasciata</name>
    <dbReference type="NCBI Taxonomy" id="100452"/>
    <lineage>
        <taxon>Eukaryota</taxon>
        <taxon>Metazoa</taxon>
        <taxon>Spiralia</taxon>
        <taxon>Lophotrochozoa</taxon>
        <taxon>Mollusca</taxon>
        <taxon>Gastropoda</taxon>
        <taxon>Heterobranchia</taxon>
        <taxon>Euthyneura</taxon>
        <taxon>Panpulmonata</taxon>
        <taxon>Eupulmonata</taxon>
        <taxon>Stylommatophora</taxon>
        <taxon>Helicina</taxon>
        <taxon>Helicoidea</taxon>
        <taxon>Geomitridae</taxon>
        <taxon>Candidula</taxon>
    </lineage>
</organism>
<comment type="caution">
    <text evidence="2">The sequence shown here is derived from an EMBL/GenBank/DDBJ whole genome shotgun (WGS) entry which is preliminary data.</text>
</comment>
<feature type="domain" description="C2H2-type" evidence="1">
    <location>
        <begin position="24"/>
        <end position="46"/>
    </location>
</feature>
<gene>
    <name evidence="2" type="ORF">CUNI_LOCUS17454</name>
</gene>
<evidence type="ECO:0000313" key="3">
    <source>
        <dbReference type="Proteomes" id="UP000678393"/>
    </source>
</evidence>
<dbReference type="InterPro" id="IPR013087">
    <property type="entry name" value="Znf_C2H2_type"/>
</dbReference>
<sequence length="198" mass="22317">DMTSTNEATDILNCDEENSNELHCKVCNVYFSSLHNKREHMYGKAHIQNVTEAVEKELLRQQQEEQAFMDSALVVSEDMSQDDFASVTKTVATSSSSSSCSNTSDPGPLPSVPVDIHRFMMEFIHKNYEREQEISVLKKCLNKALQDNVAMCKEIQTLQEYQNKLEEELKSLASTTSSLILQSDALKMVPTLFGIINL</sequence>
<dbReference type="EMBL" id="CAJHNH020004924">
    <property type="protein sequence ID" value="CAG5131896.1"/>
    <property type="molecule type" value="Genomic_DNA"/>
</dbReference>
<feature type="non-terminal residue" evidence="2">
    <location>
        <position position="1"/>
    </location>
</feature>
<dbReference type="SMART" id="SM00451">
    <property type="entry name" value="ZnF_U1"/>
    <property type="match status" value="1"/>
</dbReference>
<dbReference type="GO" id="GO:0003676">
    <property type="term" value="F:nucleic acid binding"/>
    <property type="evidence" value="ECO:0007669"/>
    <property type="project" value="InterPro"/>
</dbReference>
<reference evidence="2" key="1">
    <citation type="submission" date="2021-04" db="EMBL/GenBank/DDBJ databases">
        <authorList>
            <consortium name="Molecular Ecology Group"/>
        </authorList>
    </citation>
    <scope>NUCLEOTIDE SEQUENCE</scope>
</reference>
<dbReference type="GO" id="GO:0008270">
    <property type="term" value="F:zinc ion binding"/>
    <property type="evidence" value="ECO:0007669"/>
    <property type="project" value="InterPro"/>
</dbReference>
<evidence type="ECO:0000313" key="2">
    <source>
        <dbReference type="EMBL" id="CAG5131896.1"/>
    </source>
</evidence>
<protein>
    <recommendedName>
        <fullName evidence="1">C2H2-type domain-containing protein</fullName>
    </recommendedName>
</protein>
<name>A0A8S3ZYJ8_9EUPU</name>
<keyword evidence="3" id="KW-1185">Reference proteome</keyword>
<accession>A0A8S3ZYJ8</accession>
<dbReference type="OrthoDB" id="3213154at2759"/>
<dbReference type="SUPFAM" id="SSF57667">
    <property type="entry name" value="beta-beta-alpha zinc fingers"/>
    <property type="match status" value="1"/>
</dbReference>
<dbReference type="AlphaFoldDB" id="A0A8S3ZYJ8"/>
<dbReference type="PROSITE" id="PS00028">
    <property type="entry name" value="ZINC_FINGER_C2H2_1"/>
    <property type="match status" value="1"/>
</dbReference>
<dbReference type="Pfam" id="PF12874">
    <property type="entry name" value="zf-met"/>
    <property type="match status" value="1"/>
</dbReference>
<dbReference type="Gene3D" id="3.30.160.60">
    <property type="entry name" value="Classic Zinc Finger"/>
    <property type="match status" value="1"/>
</dbReference>